<evidence type="ECO:0000256" key="6">
    <source>
        <dbReference type="ARBA" id="ARBA00023315"/>
    </source>
</evidence>
<organism evidence="10 11">
    <name type="scientific">Plectus sambesii</name>
    <dbReference type="NCBI Taxonomy" id="2011161"/>
    <lineage>
        <taxon>Eukaryota</taxon>
        <taxon>Metazoa</taxon>
        <taxon>Ecdysozoa</taxon>
        <taxon>Nematoda</taxon>
        <taxon>Chromadorea</taxon>
        <taxon>Plectida</taxon>
        <taxon>Plectina</taxon>
        <taxon>Plectoidea</taxon>
        <taxon>Plectidae</taxon>
        <taxon>Plectus</taxon>
    </lineage>
</organism>
<dbReference type="GO" id="GO:0036374">
    <property type="term" value="F:glutathione hydrolase activity"/>
    <property type="evidence" value="ECO:0007669"/>
    <property type="project" value="InterPro"/>
</dbReference>
<reference evidence="11" key="1">
    <citation type="submission" date="2022-11" db="UniProtKB">
        <authorList>
            <consortium name="WormBaseParasite"/>
        </authorList>
    </citation>
    <scope>IDENTIFICATION</scope>
</reference>
<feature type="binding site" evidence="8">
    <location>
        <begin position="491"/>
        <end position="492"/>
    </location>
    <ligand>
        <name>L-glutamate</name>
        <dbReference type="ChEBI" id="CHEBI:29985"/>
    </ligand>
</feature>
<dbReference type="Pfam" id="PF01019">
    <property type="entry name" value="G_glu_transpept"/>
    <property type="match status" value="1"/>
</dbReference>
<keyword evidence="10" id="KW-1185">Reference proteome</keyword>
<keyword evidence="4" id="KW-0378">Hydrolase</keyword>
<dbReference type="PRINTS" id="PR01210">
    <property type="entry name" value="GGTRANSPTASE"/>
</dbReference>
<keyword evidence="2" id="KW-0645">Protease</keyword>
<evidence type="ECO:0000256" key="2">
    <source>
        <dbReference type="ARBA" id="ARBA00022670"/>
    </source>
</evidence>
<feature type="binding site" evidence="8">
    <location>
        <position position="463"/>
    </location>
    <ligand>
        <name>L-glutamate</name>
        <dbReference type="ChEBI" id="CHEBI:29985"/>
    </ligand>
</feature>
<dbReference type="InterPro" id="IPR000101">
    <property type="entry name" value="GGT_peptidase"/>
</dbReference>
<feature type="binding site" evidence="8">
    <location>
        <position position="141"/>
    </location>
    <ligand>
        <name>L-glutamate</name>
        <dbReference type="ChEBI" id="CHEBI:29985"/>
    </ligand>
</feature>
<feature type="binding site" evidence="8">
    <location>
        <position position="515"/>
    </location>
    <ligand>
        <name>L-glutamate</name>
        <dbReference type="ChEBI" id="CHEBI:29985"/>
    </ligand>
</feature>
<evidence type="ECO:0000256" key="3">
    <source>
        <dbReference type="ARBA" id="ARBA00022679"/>
    </source>
</evidence>
<evidence type="ECO:0000256" key="5">
    <source>
        <dbReference type="ARBA" id="ARBA00023180"/>
    </source>
</evidence>
<keyword evidence="9" id="KW-0472">Membrane</keyword>
<keyword evidence="9" id="KW-0812">Transmembrane</keyword>
<dbReference type="InterPro" id="IPR029055">
    <property type="entry name" value="Ntn_hydrolases_N"/>
</dbReference>
<keyword evidence="5" id="KW-0325">Glycoprotein</keyword>
<feature type="active site" description="Nucleophile" evidence="7">
    <location>
        <position position="421"/>
    </location>
</feature>
<dbReference type="GO" id="GO:0006751">
    <property type="term" value="P:glutathione catabolic process"/>
    <property type="evidence" value="ECO:0007669"/>
    <property type="project" value="InterPro"/>
</dbReference>
<feature type="transmembrane region" description="Helical" evidence="9">
    <location>
        <begin position="21"/>
        <end position="46"/>
    </location>
</feature>
<dbReference type="GO" id="GO:0005886">
    <property type="term" value="C:plasma membrane"/>
    <property type="evidence" value="ECO:0007669"/>
    <property type="project" value="TreeGrafter"/>
</dbReference>
<evidence type="ECO:0000256" key="7">
    <source>
        <dbReference type="PIRSR" id="PIRSR600101-1"/>
    </source>
</evidence>
<dbReference type="GO" id="GO:0006508">
    <property type="term" value="P:proteolysis"/>
    <property type="evidence" value="ECO:0007669"/>
    <property type="project" value="UniProtKB-KW"/>
</dbReference>
<name>A0A914W3U8_9BILA</name>
<dbReference type="WBParaSite" id="PSAMB.scaffold310size57530.g4791.t1">
    <property type="protein sequence ID" value="PSAMB.scaffold310size57530.g4791.t1"/>
    <property type="gene ID" value="PSAMB.scaffold310size57530.g4791"/>
</dbReference>
<evidence type="ECO:0000313" key="10">
    <source>
        <dbReference type="Proteomes" id="UP000887566"/>
    </source>
</evidence>
<keyword evidence="6" id="KW-0012">Acyltransferase</keyword>
<dbReference type="SUPFAM" id="SSF56235">
    <property type="entry name" value="N-terminal nucleophile aminohydrolases (Ntn hydrolases)"/>
    <property type="match status" value="1"/>
</dbReference>
<evidence type="ECO:0000256" key="1">
    <source>
        <dbReference type="ARBA" id="ARBA00009381"/>
    </source>
</evidence>
<dbReference type="InterPro" id="IPR043137">
    <property type="entry name" value="GGT_ssub_C"/>
</dbReference>
<dbReference type="NCBIfam" id="TIGR00066">
    <property type="entry name" value="g_glut_trans"/>
    <property type="match status" value="1"/>
</dbReference>
<evidence type="ECO:0000313" key="11">
    <source>
        <dbReference type="WBParaSite" id="PSAMB.scaffold310size57530.g4791.t1"/>
    </source>
</evidence>
<comment type="similarity">
    <text evidence="1">Belongs to the gamma-glutamyltransferase family.</text>
</comment>
<evidence type="ECO:0000256" key="9">
    <source>
        <dbReference type="SAM" id="Phobius"/>
    </source>
</evidence>
<dbReference type="PANTHER" id="PTHR11686:SF69">
    <property type="entry name" value="GAMMA-GLUTAMYLTRANSPEPTIDASE 1"/>
    <property type="match status" value="1"/>
</dbReference>
<dbReference type="AlphaFoldDB" id="A0A914W3U8"/>
<proteinExistence type="inferred from homology"/>
<dbReference type="Gene3D" id="3.60.20.40">
    <property type="match status" value="1"/>
</dbReference>
<accession>A0A914W3U8</accession>
<dbReference type="InterPro" id="IPR055262">
    <property type="entry name" value="GGT_CS"/>
</dbReference>
<dbReference type="GO" id="GO:0016746">
    <property type="term" value="F:acyltransferase activity"/>
    <property type="evidence" value="ECO:0007669"/>
    <property type="project" value="UniProtKB-KW"/>
</dbReference>
<dbReference type="PANTHER" id="PTHR11686">
    <property type="entry name" value="GAMMA GLUTAMYL TRANSPEPTIDASE"/>
    <property type="match status" value="1"/>
</dbReference>
<keyword evidence="9" id="KW-1133">Transmembrane helix</keyword>
<keyword evidence="3" id="KW-0808">Transferase</keyword>
<dbReference type="FunFam" id="3.60.20.40:FF:000006">
    <property type="entry name" value="Protein CBG05566"/>
    <property type="match status" value="1"/>
</dbReference>
<dbReference type="Proteomes" id="UP000887566">
    <property type="component" value="Unplaced"/>
</dbReference>
<evidence type="ECO:0000256" key="4">
    <source>
        <dbReference type="ARBA" id="ARBA00022801"/>
    </source>
</evidence>
<dbReference type="Gene3D" id="1.10.246.130">
    <property type="match status" value="1"/>
</dbReference>
<protein>
    <submittedName>
        <fullName evidence="11">Gamma-glutamyltranspeptidase 1</fullName>
    </submittedName>
</protein>
<sequence>MPEYSERTPLNDTKRERSSALYWIAGLSSLLAVLLLASTITLAVLYANNQPKSGTAALPKWPSPSLSPLGKYTDAAVAADNGYCSEIGRDILLKGGNAVDAAIAALFCIGVMDSHSAGMGGGHFMTIYNATTRKCHVVDARETAPAIANETMFVRDPVGSKIGWKAIAVPGELHGLWTEYTRFGGALPWKDLLEPTINLMNEGYPTSNALAKALQDMSKVILNEPTMSVFINPQTGNLYKAGEQIVTRQTFMNTLQIIANSTDPIKDFYDGKLTAQMIEEFQRNGGLITAEDMRNYKSIVRDDSEVIYTRLPSNRTICGPPPPSGSAIAQAILSILDGFKLNQSTFEDNVDLYHRLIEASKFAYADRSVLGDMAFITDALPVARNITSQEYAAAIRKMITDRAHPEEYYGGDFGVQEDHGTTHITVMDRFGNAVAVTSTINLLFGAVVRSNSTGIVWNDEMDDFSTPGQPNYFGYPPSKSNFIVPNKRPMSSMSPIVIFDGNTGRPELAAGGAGGSTIISGVAGVALHALWLGADIKQSVDAPRLHNQLRPPNTQYETTFPAEYVAALTARGQTMTPVNNLTVITAIERGVDGSTYANSDFRKGTESYPAGY</sequence>
<dbReference type="FunFam" id="1.10.246.130:FF:000005">
    <property type="entry name" value="Gamma-glutamyltranspeptidase 1, putative"/>
    <property type="match status" value="1"/>
</dbReference>
<dbReference type="InterPro" id="IPR043138">
    <property type="entry name" value="GGT_lsub"/>
</dbReference>
<evidence type="ECO:0000256" key="8">
    <source>
        <dbReference type="PIRSR" id="PIRSR600101-2"/>
    </source>
</evidence>
<dbReference type="PROSITE" id="PS00462">
    <property type="entry name" value="G_GLU_TRANSPEPTIDASE"/>
    <property type="match status" value="1"/>
</dbReference>
<feature type="binding site" evidence="8">
    <location>
        <begin position="439"/>
        <end position="441"/>
    </location>
    <ligand>
        <name>L-glutamate</name>
        <dbReference type="ChEBI" id="CHEBI:29985"/>
    </ligand>
</feature>